<keyword evidence="2" id="KW-1003">Cell membrane</keyword>
<comment type="subcellular location">
    <subcellularLocation>
        <location evidence="1">Cell membrane</location>
        <topology evidence="1">Multi-pass membrane protein</topology>
    </subcellularLocation>
</comment>
<feature type="transmembrane region" description="Helical" evidence="6">
    <location>
        <begin position="300"/>
        <end position="322"/>
    </location>
</feature>
<dbReference type="GO" id="GO:0022857">
    <property type="term" value="F:transmembrane transporter activity"/>
    <property type="evidence" value="ECO:0007669"/>
    <property type="project" value="InterPro"/>
</dbReference>
<keyword evidence="4 6" id="KW-1133">Transmembrane helix</keyword>
<feature type="transmembrane region" description="Helical" evidence="6">
    <location>
        <begin position="107"/>
        <end position="126"/>
    </location>
</feature>
<dbReference type="RefSeq" id="WP_369045841.1">
    <property type="nucleotide sequence ID" value="NZ_CP163302.1"/>
</dbReference>
<evidence type="ECO:0000256" key="5">
    <source>
        <dbReference type="ARBA" id="ARBA00023136"/>
    </source>
</evidence>
<dbReference type="InterPro" id="IPR050189">
    <property type="entry name" value="MFS_Efflux_Transporters"/>
</dbReference>
<evidence type="ECO:0000256" key="2">
    <source>
        <dbReference type="ARBA" id="ARBA00022475"/>
    </source>
</evidence>
<dbReference type="PROSITE" id="PS50850">
    <property type="entry name" value="MFS"/>
    <property type="match status" value="1"/>
</dbReference>
<sequence length="392" mass="40502">MTATKDSDQQTGAGSIPDPVLRSIGFLSFFDRFATPPMLVVLANRTDLTLADAVGLVASYSLLYALGQPLWGFISDRFGRVTVLRTALVGLLLAAIASTLFSAHVPLLIARSAAGLMAGCLYPTLLTIIGDTRTGIERARGLSDLQIYSALGTTVATLAAGALAAFTDWRVVFGLPALGCLALLLFLRRAHDGAAHRRGRVDVRAAFSGAALGVYGVAVLEGAVLMGILTYVVPALQHADVPIAVAGILASGYGVGVILGARLMRRLVQRFTRTQLMGIGGVVLLVGYVASSIAQNPATITVTAVLVGASNAVLHSSVQGWATEVAPKARATAVSLFACSLFLGSSAGTFLTAGLAGNGEYGAIFLLGLVATALLTAVVTLGHATWERRRVS</sequence>
<dbReference type="GO" id="GO:0005886">
    <property type="term" value="C:plasma membrane"/>
    <property type="evidence" value="ECO:0007669"/>
    <property type="project" value="UniProtKB-SubCell"/>
</dbReference>
<feature type="transmembrane region" description="Helical" evidence="6">
    <location>
        <begin position="48"/>
        <end position="66"/>
    </location>
</feature>
<feature type="transmembrane region" description="Helical" evidence="6">
    <location>
        <begin position="363"/>
        <end position="386"/>
    </location>
</feature>
<feature type="transmembrane region" description="Helical" evidence="6">
    <location>
        <begin position="276"/>
        <end position="294"/>
    </location>
</feature>
<gene>
    <name evidence="8" type="ORF">AB5L97_18795</name>
</gene>
<reference evidence="8" key="1">
    <citation type="submission" date="2024-07" db="EMBL/GenBank/DDBJ databases">
        <authorList>
            <person name="fu j."/>
        </authorList>
    </citation>
    <scope>NUCLEOTIDE SEQUENCE</scope>
    <source>
        <strain evidence="8">P10A9</strain>
    </source>
</reference>
<proteinExistence type="predicted"/>
<dbReference type="KEGG" id="spue:AB5L97_18795"/>
<accession>A0AB39L395</accession>
<feature type="transmembrane region" description="Helical" evidence="6">
    <location>
        <begin position="207"/>
        <end position="231"/>
    </location>
</feature>
<dbReference type="Pfam" id="PF07690">
    <property type="entry name" value="MFS_1"/>
    <property type="match status" value="1"/>
</dbReference>
<dbReference type="InterPro" id="IPR036259">
    <property type="entry name" value="MFS_trans_sf"/>
</dbReference>
<dbReference type="AlphaFoldDB" id="A0AB39L395"/>
<organism evidence="8">
    <name type="scientific">Sinomonas puerhi</name>
    <dbReference type="NCBI Taxonomy" id="3238584"/>
    <lineage>
        <taxon>Bacteria</taxon>
        <taxon>Bacillati</taxon>
        <taxon>Actinomycetota</taxon>
        <taxon>Actinomycetes</taxon>
        <taxon>Micrococcales</taxon>
        <taxon>Micrococcaceae</taxon>
        <taxon>Sinomonas</taxon>
    </lineage>
</organism>
<evidence type="ECO:0000256" key="6">
    <source>
        <dbReference type="SAM" id="Phobius"/>
    </source>
</evidence>
<keyword evidence="5 6" id="KW-0472">Membrane</keyword>
<feature type="transmembrane region" description="Helical" evidence="6">
    <location>
        <begin position="243"/>
        <end position="264"/>
    </location>
</feature>
<evidence type="ECO:0000259" key="7">
    <source>
        <dbReference type="PROSITE" id="PS50850"/>
    </source>
</evidence>
<keyword evidence="3 6" id="KW-0812">Transmembrane</keyword>
<dbReference type="Gene3D" id="1.20.1250.20">
    <property type="entry name" value="MFS general substrate transporter like domains"/>
    <property type="match status" value="2"/>
</dbReference>
<dbReference type="InterPro" id="IPR011701">
    <property type="entry name" value="MFS"/>
</dbReference>
<evidence type="ECO:0000313" key="8">
    <source>
        <dbReference type="EMBL" id="XDP45283.1"/>
    </source>
</evidence>
<dbReference type="PANTHER" id="PTHR43124:SF3">
    <property type="entry name" value="CHLORAMPHENICOL EFFLUX PUMP RV0191"/>
    <property type="match status" value="1"/>
</dbReference>
<evidence type="ECO:0000256" key="3">
    <source>
        <dbReference type="ARBA" id="ARBA00022692"/>
    </source>
</evidence>
<name>A0AB39L395_9MICC</name>
<feature type="transmembrane region" description="Helical" evidence="6">
    <location>
        <begin position="171"/>
        <end position="187"/>
    </location>
</feature>
<evidence type="ECO:0000256" key="1">
    <source>
        <dbReference type="ARBA" id="ARBA00004651"/>
    </source>
</evidence>
<feature type="transmembrane region" description="Helical" evidence="6">
    <location>
        <begin position="334"/>
        <end position="357"/>
    </location>
</feature>
<dbReference type="EMBL" id="CP163302">
    <property type="protein sequence ID" value="XDP45283.1"/>
    <property type="molecule type" value="Genomic_DNA"/>
</dbReference>
<dbReference type="InterPro" id="IPR020846">
    <property type="entry name" value="MFS_dom"/>
</dbReference>
<protein>
    <submittedName>
        <fullName evidence="8">MFS transporter</fullName>
    </submittedName>
</protein>
<dbReference type="SUPFAM" id="SSF103473">
    <property type="entry name" value="MFS general substrate transporter"/>
    <property type="match status" value="1"/>
</dbReference>
<dbReference type="PANTHER" id="PTHR43124">
    <property type="entry name" value="PURINE EFFLUX PUMP PBUE"/>
    <property type="match status" value="1"/>
</dbReference>
<feature type="transmembrane region" description="Helical" evidence="6">
    <location>
        <begin position="78"/>
        <end position="101"/>
    </location>
</feature>
<feature type="domain" description="Major facilitator superfamily (MFS) profile" evidence="7">
    <location>
        <begin position="17"/>
        <end position="386"/>
    </location>
</feature>
<evidence type="ECO:0000256" key="4">
    <source>
        <dbReference type="ARBA" id="ARBA00022989"/>
    </source>
</evidence>
<feature type="transmembrane region" description="Helical" evidence="6">
    <location>
        <begin position="147"/>
        <end position="165"/>
    </location>
</feature>